<evidence type="ECO:0000313" key="1">
    <source>
        <dbReference type="EMBL" id="KUO96803.1"/>
    </source>
</evidence>
<proteinExistence type="predicted"/>
<reference evidence="1 2" key="1">
    <citation type="submission" date="2015-12" db="EMBL/GenBank/DDBJ databases">
        <title>Draft genome sequence of Acidibacillus ferrooxidans ITV001, isolated from a chalcopyrite acid mine drainage site in Brazil.</title>
        <authorList>
            <person name="Dall'Agnol H."/>
            <person name="Nancucheo I."/>
            <person name="Johnson B."/>
            <person name="Oliveira R."/>
            <person name="Leite L."/>
            <person name="Pylro V."/>
            <person name="Nunes G.L."/>
            <person name="Tzotzos G."/>
            <person name="Fernandes G.R."/>
            <person name="Dutra J."/>
            <person name="Orellana S.C."/>
            <person name="Oliveira G."/>
        </authorList>
    </citation>
    <scope>NUCLEOTIDE SEQUENCE [LARGE SCALE GENOMIC DNA]</scope>
    <source>
        <strain evidence="2">ITV01</strain>
    </source>
</reference>
<dbReference type="EMBL" id="LPVJ01000009">
    <property type="protein sequence ID" value="KUO96803.1"/>
    <property type="molecule type" value="Genomic_DNA"/>
</dbReference>
<evidence type="ECO:0000313" key="2">
    <source>
        <dbReference type="Proteomes" id="UP000053557"/>
    </source>
</evidence>
<sequence length="130" mass="14508">MAFAALPVLSLLLVPIPALAKVVHPLYDNLLLPQARGNVHSELRALHHKLRAIDENGRVALLDVFVTPNGKHYFIGKIDLFHKKATLYFINRTLFVNLPAIRAALADEPDFELIGHALDVYDGVIRVSLR</sequence>
<accession>A0A101XSM4</accession>
<organism evidence="1 2">
    <name type="scientific">Ferroacidibacillus organovorans</name>
    <dbReference type="NCBI Taxonomy" id="1765683"/>
    <lineage>
        <taxon>Bacteria</taxon>
        <taxon>Bacillati</taxon>
        <taxon>Bacillota</taxon>
        <taxon>Bacilli</taxon>
        <taxon>Bacillales</taxon>
        <taxon>Alicyclobacillaceae</taxon>
        <taxon>Ferroacidibacillus</taxon>
    </lineage>
</organism>
<dbReference type="Proteomes" id="UP000053557">
    <property type="component" value="Unassembled WGS sequence"/>
</dbReference>
<gene>
    <name evidence="1" type="ORF">ATW55_08285</name>
</gene>
<protein>
    <submittedName>
        <fullName evidence="1">Uncharacterized protein</fullName>
    </submittedName>
</protein>
<dbReference type="AlphaFoldDB" id="A0A101XSM4"/>
<name>A0A101XSM4_9BACL</name>
<comment type="caution">
    <text evidence="1">The sequence shown here is derived from an EMBL/GenBank/DDBJ whole genome shotgun (WGS) entry which is preliminary data.</text>
</comment>
<keyword evidence="2" id="KW-1185">Reference proteome</keyword>